<dbReference type="PROSITE" id="PS50929">
    <property type="entry name" value="ABC_TM1F"/>
    <property type="match status" value="1"/>
</dbReference>
<dbReference type="GO" id="GO:0005524">
    <property type="term" value="F:ATP binding"/>
    <property type="evidence" value="ECO:0007669"/>
    <property type="project" value="UniProtKB-KW"/>
</dbReference>
<dbReference type="PROSITE" id="PS00211">
    <property type="entry name" value="ABC_TRANSPORTER_1"/>
    <property type="match status" value="1"/>
</dbReference>
<dbReference type="SUPFAM" id="SSF52540">
    <property type="entry name" value="P-loop containing nucleoside triphosphate hydrolases"/>
    <property type="match status" value="1"/>
</dbReference>
<evidence type="ECO:0000313" key="9">
    <source>
        <dbReference type="Proteomes" id="UP000886822"/>
    </source>
</evidence>
<dbReference type="Gene3D" id="3.40.50.300">
    <property type="entry name" value="P-loop containing nucleotide triphosphate hydrolases"/>
    <property type="match status" value="1"/>
</dbReference>
<dbReference type="InterPro" id="IPR036640">
    <property type="entry name" value="ABC1_TM_sf"/>
</dbReference>
<feature type="domain" description="ABC transmembrane type-1" evidence="7">
    <location>
        <begin position="23"/>
        <end position="298"/>
    </location>
</feature>
<dbReference type="SUPFAM" id="SSF90123">
    <property type="entry name" value="ABC transporter transmembrane region"/>
    <property type="match status" value="1"/>
</dbReference>
<proteinExistence type="predicted"/>
<evidence type="ECO:0000313" key="8">
    <source>
        <dbReference type="EMBL" id="HIW72087.1"/>
    </source>
</evidence>
<reference evidence="8" key="1">
    <citation type="journal article" date="2021" name="PeerJ">
        <title>Extensive microbial diversity within the chicken gut microbiome revealed by metagenomics and culture.</title>
        <authorList>
            <person name="Gilroy R."/>
            <person name="Ravi A."/>
            <person name="Getino M."/>
            <person name="Pursley I."/>
            <person name="Horton D.L."/>
            <person name="Alikhan N.F."/>
            <person name="Baker D."/>
            <person name="Gharbi K."/>
            <person name="Hall N."/>
            <person name="Watson M."/>
            <person name="Adriaenssens E.M."/>
            <person name="Foster-Nyarko E."/>
            <person name="Jarju S."/>
            <person name="Secka A."/>
            <person name="Antonio M."/>
            <person name="Oren A."/>
            <person name="Chaudhuri R.R."/>
            <person name="La Ragione R."/>
            <person name="Hildebrand F."/>
            <person name="Pallen M.J."/>
        </authorList>
    </citation>
    <scope>NUCLEOTIDE SEQUENCE</scope>
    <source>
        <strain evidence="8">CHK173-259</strain>
    </source>
</reference>
<dbReference type="InterPro" id="IPR039421">
    <property type="entry name" value="Type_1_exporter"/>
</dbReference>
<reference evidence="8" key="2">
    <citation type="submission" date="2021-04" db="EMBL/GenBank/DDBJ databases">
        <authorList>
            <person name="Gilroy R."/>
        </authorList>
    </citation>
    <scope>NUCLEOTIDE SEQUENCE</scope>
    <source>
        <strain evidence="8">CHK173-259</strain>
    </source>
</reference>
<comment type="subcellular location">
    <subcellularLocation>
        <location evidence="1">Cell membrane</location>
        <topology evidence="1">Multi-pass membrane protein</topology>
    </subcellularLocation>
</comment>
<evidence type="ECO:0000256" key="3">
    <source>
        <dbReference type="ARBA" id="ARBA00022989"/>
    </source>
</evidence>
<sequence>MLGQRYFSLARGRTVGLLLLIPVASAIEIAVSTLLQLITDTATGTSNLAYGVLVSVVVGYIVIDAVTFFASAYLEQVTLNHIVSVVRNRLMAGLLRQPTGVGRDTQQVTTAYRNDFTNTLGILRNDYLQGTLSAYRQLCQFVIALGLSLMIKPILSLAIILLCVPSLCLPLFRQATLKANKQRVLQESQGYTRRLQDATQGLRTVQLFNVQGLLRTLFQQQNARLLHAQNRDQLTRKEVGGASQLMDNVLYLGTWVVGIYFVMNKTITLGQLVAFSQLMIFISEPIQSASGLLGDVVGGREAAEQLDHQMTSQPEPTGKETLAPLDTIQYDHVTVDLAGQPVLKNITTTFATNQRYVIVGKSGSGKSTLINLPLSGDLPWTGNLTLNDVTVTDYDLVSVHRRLGLLEQHSYLFDASLADNLTLFNAPEDPGQLMTVLRQVGLTAYATPAGLATRVSEQGTVLSGGERRRLALGRLLLRPSDFTFLDEPLTGLDPRTARDIVTTITHELTGGWAVVTHQYDAELFAAADQVLVLDAGQLVAQGTSTDETVVEWLGRLNLIVDD</sequence>
<feature type="transmembrane region" description="Helical" evidence="5">
    <location>
        <begin position="50"/>
        <end position="74"/>
    </location>
</feature>
<evidence type="ECO:0000256" key="1">
    <source>
        <dbReference type="ARBA" id="ARBA00004651"/>
    </source>
</evidence>
<accession>A0A9D1U553</accession>
<evidence type="ECO:0000259" key="7">
    <source>
        <dbReference type="PROSITE" id="PS50929"/>
    </source>
</evidence>
<dbReference type="PANTHER" id="PTHR24221">
    <property type="entry name" value="ATP-BINDING CASSETTE SUB-FAMILY B"/>
    <property type="match status" value="1"/>
</dbReference>
<gene>
    <name evidence="8" type="ORF">H9875_05605</name>
</gene>
<dbReference type="Proteomes" id="UP000886822">
    <property type="component" value="Unassembled WGS sequence"/>
</dbReference>
<dbReference type="GO" id="GO:0140359">
    <property type="term" value="F:ABC-type transporter activity"/>
    <property type="evidence" value="ECO:0007669"/>
    <property type="project" value="InterPro"/>
</dbReference>
<dbReference type="GO" id="GO:0005886">
    <property type="term" value="C:plasma membrane"/>
    <property type="evidence" value="ECO:0007669"/>
    <property type="project" value="UniProtKB-SubCell"/>
</dbReference>
<evidence type="ECO:0000256" key="5">
    <source>
        <dbReference type="SAM" id="Phobius"/>
    </source>
</evidence>
<dbReference type="InterPro" id="IPR011527">
    <property type="entry name" value="ABC1_TM_dom"/>
</dbReference>
<dbReference type="Pfam" id="PF00005">
    <property type="entry name" value="ABC_tran"/>
    <property type="match status" value="1"/>
</dbReference>
<dbReference type="InterPro" id="IPR017871">
    <property type="entry name" value="ABC_transporter-like_CS"/>
</dbReference>
<dbReference type="InterPro" id="IPR003439">
    <property type="entry name" value="ABC_transporter-like_ATP-bd"/>
</dbReference>
<dbReference type="EMBL" id="DXGJ01000043">
    <property type="protein sequence ID" value="HIW72087.1"/>
    <property type="molecule type" value="Genomic_DNA"/>
</dbReference>
<dbReference type="AlphaFoldDB" id="A0A9D1U553"/>
<evidence type="ECO:0000256" key="2">
    <source>
        <dbReference type="ARBA" id="ARBA00022692"/>
    </source>
</evidence>
<keyword evidence="4 5" id="KW-0472">Membrane</keyword>
<keyword evidence="8" id="KW-0547">Nucleotide-binding</keyword>
<dbReference type="PANTHER" id="PTHR24221:SF248">
    <property type="entry name" value="ABC TRANSPORTER TRANSMEMBRANE REGION"/>
    <property type="match status" value="1"/>
</dbReference>
<dbReference type="Pfam" id="PF00664">
    <property type="entry name" value="ABC_membrane"/>
    <property type="match status" value="1"/>
</dbReference>
<protein>
    <submittedName>
        <fullName evidence="8">ABC transporter ATP-binding protein/permease</fullName>
    </submittedName>
</protein>
<comment type="caution">
    <text evidence="8">The sequence shown here is derived from an EMBL/GenBank/DDBJ whole genome shotgun (WGS) entry which is preliminary data.</text>
</comment>
<dbReference type="InterPro" id="IPR027417">
    <property type="entry name" value="P-loop_NTPase"/>
</dbReference>
<keyword evidence="2 5" id="KW-0812">Transmembrane</keyword>
<dbReference type="GO" id="GO:0034040">
    <property type="term" value="F:ATPase-coupled lipid transmembrane transporter activity"/>
    <property type="evidence" value="ECO:0007669"/>
    <property type="project" value="TreeGrafter"/>
</dbReference>
<dbReference type="Gene3D" id="1.20.1560.10">
    <property type="entry name" value="ABC transporter type 1, transmembrane domain"/>
    <property type="match status" value="1"/>
</dbReference>
<organism evidence="8 9">
    <name type="scientific">Candidatus Levilactobacillus faecigallinarum</name>
    <dbReference type="NCBI Taxonomy" id="2838638"/>
    <lineage>
        <taxon>Bacteria</taxon>
        <taxon>Bacillati</taxon>
        <taxon>Bacillota</taxon>
        <taxon>Bacilli</taxon>
        <taxon>Lactobacillales</taxon>
        <taxon>Lactobacillaceae</taxon>
        <taxon>Levilactobacillus</taxon>
    </lineage>
</organism>
<dbReference type="PROSITE" id="PS50893">
    <property type="entry name" value="ABC_TRANSPORTER_2"/>
    <property type="match status" value="1"/>
</dbReference>
<evidence type="ECO:0000256" key="4">
    <source>
        <dbReference type="ARBA" id="ARBA00023136"/>
    </source>
</evidence>
<dbReference type="GO" id="GO:0016887">
    <property type="term" value="F:ATP hydrolysis activity"/>
    <property type="evidence" value="ECO:0007669"/>
    <property type="project" value="InterPro"/>
</dbReference>
<evidence type="ECO:0000259" key="6">
    <source>
        <dbReference type="PROSITE" id="PS50893"/>
    </source>
</evidence>
<feature type="domain" description="ABC transporter" evidence="6">
    <location>
        <begin position="328"/>
        <end position="560"/>
    </location>
</feature>
<keyword evidence="8" id="KW-0067">ATP-binding</keyword>
<name>A0A9D1U553_9LACO</name>
<keyword evidence="3 5" id="KW-1133">Transmembrane helix</keyword>